<reference evidence="5" key="1">
    <citation type="journal article" date="2021" name="Nat. Commun.">
        <title>Genomic analyses provide insights into spinach domestication and the genetic basis of agronomic traits.</title>
        <authorList>
            <person name="Cai X."/>
            <person name="Sun X."/>
            <person name="Xu C."/>
            <person name="Sun H."/>
            <person name="Wang X."/>
            <person name="Ge C."/>
            <person name="Zhang Z."/>
            <person name="Wang Q."/>
            <person name="Fei Z."/>
            <person name="Jiao C."/>
            <person name="Wang Q."/>
        </authorList>
    </citation>
    <scope>NUCLEOTIDE SEQUENCE [LARGE SCALE GENOMIC DNA]</scope>
    <source>
        <strain evidence="5">cv. Varoflay</strain>
    </source>
</reference>
<gene>
    <name evidence="6" type="primary">LOC110805563</name>
</gene>
<dbReference type="CDD" id="cd12884">
    <property type="entry name" value="SPRY_hnRNP"/>
    <property type="match status" value="1"/>
</dbReference>
<evidence type="ECO:0000256" key="2">
    <source>
        <dbReference type="ARBA" id="ARBA00023242"/>
    </source>
</evidence>
<keyword evidence="2" id="KW-0539">Nucleus</keyword>
<dbReference type="Gene3D" id="2.60.120.920">
    <property type="match status" value="1"/>
</dbReference>
<dbReference type="InterPro" id="IPR001870">
    <property type="entry name" value="B30.2/SPRY"/>
</dbReference>
<dbReference type="Pfam" id="PF13671">
    <property type="entry name" value="AAA_33"/>
    <property type="match status" value="1"/>
</dbReference>
<dbReference type="SMART" id="SM00449">
    <property type="entry name" value="SPRY"/>
    <property type="match status" value="1"/>
</dbReference>
<dbReference type="AlphaFoldDB" id="A0A9R0KCR9"/>
<dbReference type="GO" id="GO:0003723">
    <property type="term" value="F:RNA binding"/>
    <property type="evidence" value="ECO:0000318"/>
    <property type="project" value="GO_Central"/>
</dbReference>
<dbReference type="GO" id="GO:0000380">
    <property type="term" value="P:alternative mRNA splicing, via spliceosome"/>
    <property type="evidence" value="ECO:0000318"/>
    <property type="project" value="GO_Central"/>
</dbReference>
<evidence type="ECO:0000259" key="4">
    <source>
        <dbReference type="PROSITE" id="PS50188"/>
    </source>
</evidence>
<dbReference type="GO" id="GO:0005634">
    <property type="term" value="C:nucleus"/>
    <property type="evidence" value="ECO:0000318"/>
    <property type="project" value="GO_Central"/>
</dbReference>
<dbReference type="Pfam" id="PF00622">
    <property type="entry name" value="SPRY"/>
    <property type="match status" value="1"/>
</dbReference>
<proteinExistence type="predicted"/>
<dbReference type="InterPro" id="IPR013320">
    <property type="entry name" value="ConA-like_dom_sf"/>
</dbReference>
<dbReference type="InterPro" id="IPR003877">
    <property type="entry name" value="SPRY_dom"/>
</dbReference>
<protein>
    <recommendedName>
        <fullName evidence="4">B30.2/SPRY domain-containing protein</fullName>
    </recommendedName>
</protein>
<evidence type="ECO:0000256" key="3">
    <source>
        <dbReference type="SAM" id="MobiDB-lite"/>
    </source>
</evidence>
<organism evidence="5 6">
    <name type="scientific">Spinacia oleracea</name>
    <name type="common">Spinach</name>
    <dbReference type="NCBI Taxonomy" id="3562"/>
    <lineage>
        <taxon>Eukaryota</taxon>
        <taxon>Viridiplantae</taxon>
        <taxon>Streptophyta</taxon>
        <taxon>Embryophyta</taxon>
        <taxon>Tracheophyta</taxon>
        <taxon>Spermatophyta</taxon>
        <taxon>Magnoliopsida</taxon>
        <taxon>eudicotyledons</taxon>
        <taxon>Gunneridae</taxon>
        <taxon>Pentapetalae</taxon>
        <taxon>Caryophyllales</taxon>
        <taxon>Chenopodiaceae</taxon>
        <taxon>Chenopodioideae</taxon>
        <taxon>Anserineae</taxon>
        <taxon>Spinacia</taxon>
    </lineage>
</organism>
<dbReference type="InterPro" id="IPR035778">
    <property type="entry name" value="SPRY_hnRNP_U"/>
</dbReference>
<feature type="region of interest" description="Disordered" evidence="3">
    <location>
        <begin position="440"/>
        <end position="474"/>
    </location>
</feature>
<dbReference type="SUPFAM" id="SSF49899">
    <property type="entry name" value="Concanavalin A-like lectins/glucanases"/>
    <property type="match status" value="1"/>
</dbReference>
<evidence type="ECO:0000313" key="6">
    <source>
        <dbReference type="RefSeq" id="XP_021866875.2"/>
    </source>
</evidence>
<dbReference type="PANTHER" id="PTHR12381">
    <property type="entry name" value="HETEROGENEOUS NUCLEAR RIBONUCLEOPROTEIN U FAMILY MEMBER"/>
    <property type="match status" value="1"/>
</dbReference>
<dbReference type="PANTHER" id="PTHR12381:SF56">
    <property type="entry name" value="B30.2_SPRY DOMAIN-CONTAINING PROTEIN-RELATED"/>
    <property type="match status" value="1"/>
</dbReference>
<dbReference type="InterPro" id="IPR043136">
    <property type="entry name" value="B30.2/SPRY_sf"/>
</dbReference>
<dbReference type="SUPFAM" id="SSF52540">
    <property type="entry name" value="P-loop containing nucleoside triphosphate hydrolases"/>
    <property type="match status" value="1"/>
</dbReference>
<dbReference type="KEGG" id="soe:110805563"/>
<keyword evidence="5" id="KW-1185">Reference proteome</keyword>
<feature type="domain" description="B30.2/SPRY" evidence="4">
    <location>
        <begin position="22"/>
        <end position="225"/>
    </location>
</feature>
<dbReference type="Gene3D" id="3.40.50.300">
    <property type="entry name" value="P-loop containing nucleotide triphosphate hydrolases"/>
    <property type="match status" value="1"/>
</dbReference>
<name>A0A9R0KCR9_SPIOL</name>
<sequence>MAITKREHPLTTKEEEEEEYHAKRLKNNVTSNGSDQSPCLRVVLNPADCDLAFNIEADGITGHALYEKGFAYCWSGSRANIGITGGKYCFGCKIVSDQPVEMKGTPLPQQHVCRVGISTSDDPVGNLGETKGSFGYGGTGKFSTDSKFVDYGEKFGIGDTILCLVDLESKPLASLEFSKNGKRLGIAKHFDAGTKGLGLALFPHVLLKNTGVMMQFSIEDGLAPEEGYRPWASAVTDGKAIIGPAFSDPQDCEVIMMVGLPASGKTTWAEKWVKEHPEKRYILLGTNLALDQMKVPGLLRKFNYGERFDRLMDQATGIFNTLLSRASKVSRNYIFDQTNVYKSARKRKLKPFAFFNKIAVVVFPRQEELKVRGEKRFKEMGKEVPLEAVNDMLANFVLPMSKDMLGTDEYFDQVIFTDLGRDEAQQHLVEMKHALLLSSNVNPKSDHSPYPRESSVNSDSRLSAGPGYLRSGYSTPSAGLQTDLGPWISWIDRPEPGLQTSPANVNRGCSEVSMQPFSFNVNTRYESPGFSGRSEPSAGSYGPYQGSLNVMPSRDSFPVTNSSYCNRGLREDGGYPRTYSSYSNPGLGDTGGGYARTYSSYSDPGPSNGFFQNGRYIFDPPYVSPYGILYSGPGESYPADVHHTGTAPYNPPIHY</sequence>
<accession>A0A9R0KCR9</accession>
<dbReference type="Proteomes" id="UP000813463">
    <property type="component" value="Chromosome 6"/>
</dbReference>
<reference evidence="6" key="2">
    <citation type="submission" date="2025-08" db="UniProtKB">
        <authorList>
            <consortium name="RefSeq"/>
        </authorList>
    </citation>
    <scope>IDENTIFICATION</scope>
    <source>
        <tissue evidence="6">Leaf</tissue>
    </source>
</reference>
<evidence type="ECO:0000313" key="5">
    <source>
        <dbReference type="Proteomes" id="UP000813463"/>
    </source>
</evidence>
<evidence type="ECO:0000256" key="1">
    <source>
        <dbReference type="ARBA" id="ARBA00004123"/>
    </source>
</evidence>
<comment type="subcellular location">
    <subcellularLocation>
        <location evidence="1">Nucleus</location>
    </subcellularLocation>
</comment>
<dbReference type="RefSeq" id="XP_021866875.2">
    <property type="nucleotide sequence ID" value="XM_022011183.2"/>
</dbReference>
<dbReference type="PROSITE" id="PS50188">
    <property type="entry name" value="B302_SPRY"/>
    <property type="match status" value="1"/>
</dbReference>
<dbReference type="InterPro" id="IPR027417">
    <property type="entry name" value="P-loop_NTPase"/>
</dbReference>
<dbReference type="GeneID" id="110805563"/>